<feature type="compositionally biased region" description="Basic residues" evidence="1">
    <location>
        <begin position="74"/>
        <end position="83"/>
    </location>
</feature>
<evidence type="ECO:0000256" key="2">
    <source>
        <dbReference type="SAM" id="SignalP"/>
    </source>
</evidence>
<proteinExistence type="predicted"/>
<feature type="region of interest" description="Disordered" evidence="1">
    <location>
        <begin position="74"/>
        <end position="101"/>
    </location>
</feature>
<dbReference type="EMBL" id="KQ419239">
    <property type="protein sequence ID" value="KOF84161.1"/>
    <property type="molecule type" value="Genomic_DNA"/>
</dbReference>
<protein>
    <recommendedName>
        <fullName evidence="4">Secreted protein</fullName>
    </recommendedName>
</protein>
<reference evidence="3" key="1">
    <citation type="submission" date="2015-07" db="EMBL/GenBank/DDBJ databases">
        <title>MeaNS - Measles Nucleotide Surveillance Program.</title>
        <authorList>
            <person name="Tran T."/>
            <person name="Druce J."/>
        </authorList>
    </citation>
    <scope>NUCLEOTIDE SEQUENCE</scope>
    <source>
        <strain evidence="3">UCB-OBI-ISO-001</strain>
        <tissue evidence="3">Gonad</tissue>
    </source>
</reference>
<feature type="compositionally biased region" description="Basic residues" evidence="1">
    <location>
        <begin position="90"/>
        <end position="101"/>
    </location>
</feature>
<evidence type="ECO:0000313" key="3">
    <source>
        <dbReference type="EMBL" id="KOF84161.1"/>
    </source>
</evidence>
<feature type="signal peptide" evidence="2">
    <location>
        <begin position="1"/>
        <end position="17"/>
    </location>
</feature>
<evidence type="ECO:0008006" key="4">
    <source>
        <dbReference type="Google" id="ProtNLM"/>
    </source>
</evidence>
<evidence type="ECO:0000256" key="1">
    <source>
        <dbReference type="SAM" id="MobiDB-lite"/>
    </source>
</evidence>
<dbReference type="AlphaFoldDB" id="A0A0L8H4E5"/>
<gene>
    <name evidence="3" type="ORF">OCBIM_22022520mg</name>
</gene>
<name>A0A0L8H4E5_OCTBM</name>
<organism evidence="3">
    <name type="scientific">Octopus bimaculoides</name>
    <name type="common">California two-spotted octopus</name>
    <dbReference type="NCBI Taxonomy" id="37653"/>
    <lineage>
        <taxon>Eukaryota</taxon>
        <taxon>Metazoa</taxon>
        <taxon>Spiralia</taxon>
        <taxon>Lophotrochozoa</taxon>
        <taxon>Mollusca</taxon>
        <taxon>Cephalopoda</taxon>
        <taxon>Coleoidea</taxon>
        <taxon>Octopodiformes</taxon>
        <taxon>Octopoda</taxon>
        <taxon>Incirrata</taxon>
        <taxon>Octopodidae</taxon>
        <taxon>Octopus</taxon>
    </lineage>
</organism>
<sequence>MRVSIFVILIRFDSSSGMSLCLSVSKKSHMRRHTRTYTYSKKLKFIQIRKRVLYNEKANCKKYTSHTHRYTRAHTRARTHSHRHTDTHTHTHTHTHTYTHT</sequence>
<feature type="non-terminal residue" evidence="3">
    <location>
        <position position="101"/>
    </location>
</feature>
<keyword evidence="2" id="KW-0732">Signal</keyword>
<accession>A0A0L8H4E5</accession>
<feature type="chain" id="PRO_5005583532" description="Secreted protein" evidence="2">
    <location>
        <begin position="18"/>
        <end position="101"/>
    </location>
</feature>